<organism evidence="1">
    <name type="scientific">Arundo donax</name>
    <name type="common">Giant reed</name>
    <name type="synonym">Donax arundinaceus</name>
    <dbReference type="NCBI Taxonomy" id="35708"/>
    <lineage>
        <taxon>Eukaryota</taxon>
        <taxon>Viridiplantae</taxon>
        <taxon>Streptophyta</taxon>
        <taxon>Embryophyta</taxon>
        <taxon>Tracheophyta</taxon>
        <taxon>Spermatophyta</taxon>
        <taxon>Magnoliopsida</taxon>
        <taxon>Liliopsida</taxon>
        <taxon>Poales</taxon>
        <taxon>Poaceae</taxon>
        <taxon>PACMAD clade</taxon>
        <taxon>Arundinoideae</taxon>
        <taxon>Arundineae</taxon>
        <taxon>Arundo</taxon>
    </lineage>
</organism>
<accession>A0A0A9G0B2</accession>
<proteinExistence type="predicted"/>
<reference evidence="1" key="2">
    <citation type="journal article" date="2015" name="Data Brief">
        <title>Shoot transcriptome of the giant reed, Arundo donax.</title>
        <authorList>
            <person name="Barrero R.A."/>
            <person name="Guerrero F.D."/>
            <person name="Moolhuijzen P."/>
            <person name="Goolsby J.A."/>
            <person name="Tidwell J."/>
            <person name="Bellgard S.E."/>
            <person name="Bellgard M.I."/>
        </authorList>
    </citation>
    <scope>NUCLEOTIDE SEQUENCE</scope>
    <source>
        <tissue evidence="1">Shoot tissue taken approximately 20 cm above the soil surface</tissue>
    </source>
</reference>
<evidence type="ECO:0000313" key="1">
    <source>
        <dbReference type="EMBL" id="JAE16919.1"/>
    </source>
</evidence>
<dbReference type="AlphaFoldDB" id="A0A0A9G0B2"/>
<protein>
    <submittedName>
        <fullName evidence="1">Uncharacterized protein</fullName>
    </submittedName>
</protein>
<name>A0A0A9G0B2_ARUDO</name>
<sequence>MLTKLNHILFSKKINHISSASTTTQAHPQTCKEIAQHITNFVAAN</sequence>
<reference evidence="1" key="1">
    <citation type="submission" date="2014-09" db="EMBL/GenBank/DDBJ databases">
        <authorList>
            <person name="Magalhaes I.L.F."/>
            <person name="Oliveira U."/>
            <person name="Santos F.R."/>
            <person name="Vidigal T.H.D.A."/>
            <person name="Brescovit A.D."/>
            <person name="Santos A.J."/>
        </authorList>
    </citation>
    <scope>NUCLEOTIDE SEQUENCE</scope>
    <source>
        <tissue evidence="1">Shoot tissue taken approximately 20 cm above the soil surface</tissue>
    </source>
</reference>
<dbReference type="EMBL" id="GBRH01180977">
    <property type="protein sequence ID" value="JAE16919.1"/>
    <property type="molecule type" value="Transcribed_RNA"/>
</dbReference>